<gene>
    <name evidence="1" type="ORF">EC970246_0078</name>
</gene>
<accession>A0A8E0FK09</accession>
<name>A0A8E0FK09_ECOLX</name>
<dbReference type="EMBL" id="AEZJ02000036">
    <property type="protein sequence ID" value="EIG91289.1"/>
    <property type="molecule type" value="Genomic_DNA"/>
</dbReference>
<sequence length="45" mass="4990">MSVVKQKLISLALTTAAQLANFTDAELALAGRFYCVRVDIRFCIQ</sequence>
<comment type="caution">
    <text evidence="1">The sequence shown here is derived from an EMBL/GenBank/DDBJ whole genome shotgun (WGS) entry which is preliminary data.</text>
</comment>
<dbReference type="Proteomes" id="UP000004454">
    <property type="component" value="Unassembled WGS sequence"/>
</dbReference>
<evidence type="ECO:0000313" key="2">
    <source>
        <dbReference type="Proteomes" id="UP000004454"/>
    </source>
</evidence>
<evidence type="ECO:0000313" key="1">
    <source>
        <dbReference type="EMBL" id="EIG91289.1"/>
    </source>
</evidence>
<proteinExistence type="predicted"/>
<protein>
    <submittedName>
        <fullName evidence="1">Uncharacterized protein</fullName>
    </submittedName>
</protein>
<reference evidence="1 2" key="1">
    <citation type="submission" date="2011-12" db="EMBL/GenBank/DDBJ databases">
        <authorList>
            <person name="Brinkac L."/>
            <person name="Radune D."/>
            <person name="Sanka R."/>
            <person name="Selengut J."/>
            <person name="DebRoy C."/>
            <person name="Feng P."/>
            <person name="Fratamico P.M."/>
            <person name="Kapur V."/>
            <person name="Kariyawasam S."/>
            <person name="Losada L."/>
            <person name="Nierman W.C."/>
            <person name="Nelson K."/>
        </authorList>
    </citation>
    <scope>NUCLEOTIDE SEQUENCE [LARGE SCALE GENOMIC DNA]</scope>
    <source>
        <strain evidence="1 2">97.0246</strain>
    </source>
</reference>
<organism evidence="1 2">
    <name type="scientific">Escherichia coli 97.0246</name>
    <dbReference type="NCBI Taxonomy" id="869670"/>
    <lineage>
        <taxon>Bacteria</taxon>
        <taxon>Pseudomonadati</taxon>
        <taxon>Pseudomonadota</taxon>
        <taxon>Gammaproteobacteria</taxon>
        <taxon>Enterobacterales</taxon>
        <taxon>Enterobacteriaceae</taxon>
        <taxon>Escherichia</taxon>
    </lineage>
</organism>
<dbReference type="AlphaFoldDB" id="A0A8E0FK09"/>